<keyword evidence="4" id="KW-1185">Reference proteome</keyword>
<organism evidence="3 4">
    <name type="scientific">Mucilaginibacter pedocola</name>
    <dbReference type="NCBI Taxonomy" id="1792845"/>
    <lineage>
        <taxon>Bacteria</taxon>
        <taxon>Pseudomonadati</taxon>
        <taxon>Bacteroidota</taxon>
        <taxon>Sphingobacteriia</taxon>
        <taxon>Sphingobacteriales</taxon>
        <taxon>Sphingobacteriaceae</taxon>
        <taxon>Mucilaginibacter</taxon>
    </lineage>
</organism>
<feature type="signal peptide" evidence="1">
    <location>
        <begin position="1"/>
        <end position="21"/>
    </location>
</feature>
<dbReference type="GO" id="GO:0016787">
    <property type="term" value="F:hydrolase activity"/>
    <property type="evidence" value="ECO:0007669"/>
    <property type="project" value="UniProtKB-KW"/>
</dbReference>
<evidence type="ECO:0000259" key="2">
    <source>
        <dbReference type="Pfam" id="PF06439"/>
    </source>
</evidence>
<dbReference type="Proteomes" id="UP000189739">
    <property type="component" value="Unassembled WGS sequence"/>
</dbReference>
<feature type="chain" id="PRO_5013250194" evidence="1">
    <location>
        <begin position="22"/>
        <end position="240"/>
    </location>
</feature>
<dbReference type="AlphaFoldDB" id="A0A1S9PBZ9"/>
<keyword evidence="1" id="KW-0732">Signal</keyword>
<sequence length="240" mass="27018">MYKLRLAAAACLFALAFSACSNTTTNTDNQLTEKEQSEGWKLLFDGTTTNGWHLYNQESIGDIWLIKDGVLYCNPNPDLDHGDLVTDESYINYDFKFDWKLGEGGNSGVFVNVLERKDLATAWASGPEYQLLDDKHKDAHIPTKISGCLYGFSPQLNPVKLTPNGGWNHSEIIQKDGKVSFYLNGTLTAEQDLKSTQWAEKVKNSNFKAFPEFGKYTNGRIALQDWTKGVSFKNLKIREL</sequence>
<dbReference type="PROSITE" id="PS51257">
    <property type="entry name" value="PROKAR_LIPOPROTEIN"/>
    <property type="match status" value="1"/>
</dbReference>
<evidence type="ECO:0000256" key="1">
    <source>
        <dbReference type="SAM" id="SignalP"/>
    </source>
</evidence>
<dbReference type="EMBL" id="MBTF01000023">
    <property type="protein sequence ID" value="OOQ58503.1"/>
    <property type="molecule type" value="Genomic_DNA"/>
</dbReference>
<dbReference type="Gene3D" id="2.60.120.560">
    <property type="entry name" value="Exo-inulinase, domain 1"/>
    <property type="match status" value="1"/>
</dbReference>
<dbReference type="RefSeq" id="WP_078349202.1">
    <property type="nucleotide sequence ID" value="NZ_MBTF01000023.1"/>
</dbReference>
<proteinExistence type="predicted"/>
<reference evidence="3 4" key="1">
    <citation type="submission" date="2016-07" db="EMBL/GenBank/DDBJ databases">
        <title>Genomic analysis of zinc-resistant bacterium Mucilaginibacter pedocola TBZ30.</title>
        <authorList>
            <person name="Huang J."/>
            <person name="Tang J."/>
        </authorList>
    </citation>
    <scope>NUCLEOTIDE SEQUENCE [LARGE SCALE GENOMIC DNA]</scope>
    <source>
        <strain evidence="3 4">TBZ30</strain>
    </source>
</reference>
<evidence type="ECO:0000313" key="4">
    <source>
        <dbReference type="Proteomes" id="UP000189739"/>
    </source>
</evidence>
<evidence type="ECO:0000313" key="3">
    <source>
        <dbReference type="EMBL" id="OOQ58503.1"/>
    </source>
</evidence>
<feature type="domain" description="3-keto-alpha-glucoside-1,2-lyase/3-keto-2-hydroxy-glucal hydratase" evidence="2">
    <location>
        <begin position="39"/>
        <end position="238"/>
    </location>
</feature>
<accession>A0A1S9PBZ9</accession>
<name>A0A1S9PBZ9_9SPHI</name>
<dbReference type="OrthoDB" id="9806233at2"/>
<comment type="caution">
    <text evidence="3">The sequence shown here is derived from an EMBL/GenBank/DDBJ whole genome shotgun (WGS) entry which is preliminary data.</text>
</comment>
<gene>
    <name evidence="3" type="ORF">BC343_07490</name>
</gene>
<dbReference type="InterPro" id="IPR010496">
    <property type="entry name" value="AL/BT2_dom"/>
</dbReference>
<keyword evidence="3" id="KW-0378">Hydrolase</keyword>
<protein>
    <submittedName>
        <fullName evidence="3">Secreted glycosyl hydrolase</fullName>
    </submittedName>
</protein>
<dbReference type="Pfam" id="PF06439">
    <property type="entry name" value="3keto-disac_hyd"/>
    <property type="match status" value="1"/>
</dbReference>
<dbReference type="STRING" id="1792845.BC343_07490"/>